<dbReference type="AlphaFoldDB" id="A0ABD3BI50"/>
<organism evidence="2 3">
    <name type="scientific">Castilleja foliolosa</name>
    <dbReference type="NCBI Taxonomy" id="1961234"/>
    <lineage>
        <taxon>Eukaryota</taxon>
        <taxon>Viridiplantae</taxon>
        <taxon>Streptophyta</taxon>
        <taxon>Embryophyta</taxon>
        <taxon>Tracheophyta</taxon>
        <taxon>Spermatophyta</taxon>
        <taxon>Magnoliopsida</taxon>
        <taxon>eudicotyledons</taxon>
        <taxon>Gunneridae</taxon>
        <taxon>Pentapetalae</taxon>
        <taxon>asterids</taxon>
        <taxon>lamiids</taxon>
        <taxon>Lamiales</taxon>
        <taxon>Orobanchaceae</taxon>
        <taxon>Pedicularideae</taxon>
        <taxon>Castillejinae</taxon>
        <taxon>Castilleja</taxon>
    </lineage>
</organism>
<evidence type="ECO:0000256" key="1">
    <source>
        <dbReference type="SAM" id="MobiDB-lite"/>
    </source>
</evidence>
<keyword evidence="3" id="KW-1185">Reference proteome</keyword>
<dbReference type="PANTHER" id="PTHR33168">
    <property type="entry name" value="STRESS INDUCED PROTEIN-RELATED"/>
    <property type="match status" value="1"/>
</dbReference>
<dbReference type="EMBL" id="JAVIJP010000087">
    <property type="protein sequence ID" value="KAL3616721.1"/>
    <property type="molecule type" value="Genomic_DNA"/>
</dbReference>
<feature type="region of interest" description="Disordered" evidence="1">
    <location>
        <begin position="1"/>
        <end position="30"/>
    </location>
</feature>
<evidence type="ECO:0000313" key="3">
    <source>
        <dbReference type="Proteomes" id="UP001632038"/>
    </source>
</evidence>
<protein>
    <submittedName>
        <fullName evidence="2">Uncharacterized protein</fullName>
    </submittedName>
</protein>
<dbReference type="Proteomes" id="UP001632038">
    <property type="component" value="Unassembled WGS sequence"/>
</dbReference>
<evidence type="ECO:0000313" key="2">
    <source>
        <dbReference type="EMBL" id="KAL3616721.1"/>
    </source>
</evidence>
<accession>A0ABD3BI50</accession>
<gene>
    <name evidence="2" type="ORF">CASFOL_039115</name>
</gene>
<feature type="compositionally biased region" description="Low complexity" evidence="1">
    <location>
        <begin position="11"/>
        <end position="30"/>
    </location>
</feature>
<sequence>MTNLPFLRWPKTASTTTASGKSASSASTTKSNCFDRLSSLIMRRLKKRSKKLHPSASRQSSFQCRYDPLSYALNFDTSGPEDYRDEDYYKFYAFSSRFVAPPTTQHKLVRPAA</sequence>
<comment type="caution">
    <text evidence="2">The sequence shown here is derived from an EMBL/GenBank/DDBJ whole genome shotgun (WGS) entry which is preliminary data.</text>
</comment>
<reference evidence="3" key="1">
    <citation type="journal article" date="2024" name="IScience">
        <title>Strigolactones Initiate the Formation of Haustorium-like Structures in Castilleja.</title>
        <authorList>
            <person name="Buerger M."/>
            <person name="Peterson D."/>
            <person name="Chory J."/>
        </authorList>
    </citation>
    <scope>NUCLEOTIDE SEQUENCE [LARGE SCALE GENOMIC DNA]</scope>
</reference>
<proteinExistence type="predicted"/>
<name>A0ABD3BI50_9LAMI</name>